<keyword evidence="2" id="KW-0808">Transferase</keyword>
<evidence type="ECO:0000256" key="1">
    <source>
        <dbReference type="ARBA" id="ARBA00009503"/>
    </source>
</evidence>
<sequence length="292" mass="31283">MTTSTDAFEFRGRRLVRDRALIMAIINRTPDSFYDRGATFDDPAALAAVDRAVADGADIVDIGGVKAGPGGDVDAAEEIRRVVPFVAEIRRRYPDLVISVDTWRHEVGWPACDAGADLLNDTWAGADPELAAVAAEYGAGYVCSHTGGAVPRTRPFRVRYEDVVADVIEETTRRAEEVVALGVPRAGVLIDPTHDFGKNTWHSLALLRHAGALAATGWPVLMALSNKDFVGETLGVELAERVDGTLAATALAAHDGAAVFRVHEVRRTRHVLEMVASIAGRRAPSVTVRGLA</sequence>
<dbReference type="InterPro" id="IPR006390">
    <property type="entry name" value="DHP_synth_dom"/>
</dbReference>
<dbReference type="SUPFAM" id="SSF51717">
    <property type="entry name" value="Dihydropteroate synthetase-like"/>
    <property type="match status" value="1"/>
</dbReference>
<keyword evidence="2" id="KW-0289">Folate biosynthesis</keyword>
<reference evidence="4 5" key="1">
    <citation type="journal article" date="2019" name="Int. J. Syst. Evol. Microbiol.">
        <title>The Global Catalogue of Microorganisms (GCM) 10K type strain sequencing project: providing services to taxonomists for standard genome sequencing and annotation.</title>
        <authorList>
            <consortium name="The Broad Institute Genomics Platform"/>
            <consortium name="The Broad Institute Genome Sequencing Center for Infectious Disease"/>
            <person name="Wu L."/>
            <person name="Ma J."/>
        </authorList>
    </citation>
    <scope>NUCLEOTIDE SEQUENCE [LARGE SCALE GENOMIC DNA]</scope>
    <source>
        <strain evidence="4 5">JCM 14545</strain>
    </source>
</reference>
<dbReference type="EMBL" id="BAAANN010000029">
    <property type="protein sequence ID" value="GAA1977394.1"/>
    <property type="molecule type" value="Genomic_DNA"/>
</dbReference>
<name>A0ABN2RZE8_9PSEU</name>
<dbReference type="CDD" id="cd00739">
    <property type="entry name" value="DHPS"/>
    <property type="match status" value="1"/>
</dbReference>
<feature type="domain" description="Pterin-binding" evidence="3">
    <location>
        <begin position="20"/>
        <end position="273"/>
    </location>
</feature>
<dbReference type="PROSITE" id="PS00792">
    <property type="entry name" value="DHPS_1"/>
    <property type="match status" value="1"/>
</dbReference>
<dbReference type="EC" id="2.5.1.15" evidence="2"/>
<proteinExistence type="inferred from homology"/>
<comment type="similarity">
    <text evidence="1 2">Belongs to the DHPS family.</text>
</comment>
<dbReference type="InterPro" id="IPR000489">
    <property type="entry name" value="Pterin-binding_dom"/>
</dbReference>
<dbReference type="PROSITE" id="PS50972">
    <property type="entry name" value="PTERIN_BINDING"/>
    <property type="match status" value="1"/>
</dbReference>
<comment type="function">
    <text evidence="2">Catalyzes the condensation of para-aminobenzoate (pABA) with 6-hydroxymethyl-7,8-dihydropterin diphosphate (DHPt-PP) to form 7,8-dihydropteroate (H2Pte), the immediate precursor of folate derivatives.</text>
</comment>
<evidence type="ECO:0000313" key="5">
    <source>
        <dbReference type="Proteomes" id="UP001501116"/>
    </source>
</evidence>
<dbReference type="PANTHER" id="PTHR20941:SF8">
    <property type="entry name" value="INACTIVE DIHYDROPTEROATE SYNTHASE 2"/>
    <property type="match status" value="1"/>
</dbReference>
<comment type="caution">
    <text evidence="4">The sequence shown here is derived from an EMBL/GenBank/DDBJ whole genome shotgun (WGS) entry which is preliminary data.</text>
</comment>
<dbReference type="InterPro" id="IPR011005">
    <property type="entry name" value="Dihydropteroate_synth-like_sf"/>
</dbReference>
<dbReference type="Pfam" id="PF00809">
    <property type="entry name" value="Pterin_bind"/>
    <property type="match status" value="1"/>
</dbReference>
<dbReference type="Proteomes" id="UP001501116">
    <property type="component" value="Unassembled WGS sequence"/>
</dbReference>
<evidence type="ECO:0000313" key="4">
    <source>
        <dbReference type="EMBL" id="GAA1977394.1"/>
    </source>
</evidence>
<evidence type="ECO:0000256" key="2">
    <source>
        <dbReference type="RuleBase" id="RU361205"/>
    </source>
</evidence>
<organism evidence="4 5">
    <name type="scientific">Amycolatopsis minnesotensis</name>
    <dbReference type="NCBI Taxonomy" id="337894"/>
    <lineage>
        <taxon>Bacteria</taxon>
        <taxon>Bacillati</taxon>
        <taxon>Actinomycetota</taxon>
        <taxon>Actinomycetes</taxon>
        <taxon>Pseudonocardiales</taxon>
        <taxon>Pseudonocardiaceae</taxon>
        <taxon>Amycolatopsis</taxon>
    </lineage>
</organism>
<dbReference type="Gene3D" id="3.20.20.20">
    <property type="entry name" value="Dihydropteroate synthase-like"/>
    <property type="match status" value="1"/>
</dbReference>
<keyword evidence="5" id="KW-1185">Reference proteome</keyword>
<accession>A0ABN2RZE8</accession>
<keyword evidence="2" id="KW-0460">Magnesium</keyword>
<dbReference type="InterPro" id="IPR045031">
    <property type="entry name" value="DHP_synth-like"/>
</dbReference>
<comment type="cofactor">
    <cofactor evidence="2">
        <name>Mg(2+)</name>
        <dbReference type="ChEBI" id="CHEBI:18420"/>
    </cofactor>
</comment>
<dbReference type="PANTHER" id="PTHR20941">
    <property type="entry name" value="FOLATE SYNTHESIS PROTEINS"/>
    <property type="match status" value="1"/>
</dbReference>
<evidence type="ECO:0000259" key="3">
    <source>
        <dbReference type="PROSITE" id="PS50972"/>
    </source>
</evidence>
<gene>
    <name evidence="4" type="primary">folP_2</name>
    <name evidence="4" type="ORF">GCM10009754_61550</name>
</gene>
<protein>
    <recommendedName>
        <fullName evidence="2">Dihydropteroate synthase</fullName>
        <shortName evidence="2">DHPS</shortName>
        <ecNumber evidence="2">2.5.1.15</ecNumber>
    </recommendedName>
    <alternativeName>
        <fullName evidence="2">Dihydropteroate pyrophosphorylase</fullName>
    </alternativeName>
</protein>
<comment type="pathway">
    <text evidence="2">Cofactor biosynthesis; tetrahydrofolate biosynthesis; 7,8-dihydrofolate from 2-amino-4-hydroxy-6-hydroxymethyl-7,8-dihydropteridine diphosphate and 4-aminobenzoate: step 1/2.</text>
</comment>
<dbReference type="PROSITE" id="PS00793">
    <property type="entry name" value="DHPS_2"/>
    <property type="match status" value="1"/>
</dbReference>
<dbReference type="NCBIfam" id="TIGR01496">
    <property type="entry name" value="DHPS"/>
    <property type="match status" value="1"/>
</dbReference>
<keyword evidence="2" id="KW-0479">Metal-binding</keyword>